<dbReference type="KEGG" id="mint:C7M51_02777"/>
<name>A0A6P1Q2L4_9GAMM</name>
<dbReference type="PANTHER" id="PTHR11102:SF160">
    <property type="entry name" value="ERAD-ASSOCIATED E3 UBIQUITIN-PROTEIN LIGASE COMPONENT HRD3"/>
    <property type="match status" value="1"/>
</dbReference>
<dbReference type="SUPFAM" id="SSF81901">
    <property type="entry name" value="HCP-like"/>
    <property type="match status" value="1"/>
</dbReference>
<dbReference type="Gene3D" id="1.25.40.10">
    <property type="entry name" value="Tetratricopeptide repeat domain"/>
    <property type="match status" value="1"/>
</dbReference>
<dbReference type="InterPro" id="IPR045653">
    <property type="entry name" value="DUF6396"/>
</dbReference>
<reference evidence="2 3" key="1">
    <citation type="submission" date="2018-03" db="EMBL/GenBank/DDBJ databases">
        <title>Pantoea intestinalis SRCM103226 isolated form the mealworm.</title>
        <authorList>
            <person name="Jeong D.-Y."/>
            <person name="Kim J.W."/>
        </authorList>
    </citation>
    <scope>NUCLEOTIDE SEQUENCE [LARGE SCALE GENOMIC DNA]</scope>
    <source>
        <strain evidence="2 3">SRCM103226</strain>
    </source>
</reference>
<evidence type="ECO:0000313" key="2">
    <source>
        <dbReference type="EMBL" id="QHM72464.1"/>
    </source>
</evidence>
<evidence type="ECO:0000259" key="1">
    <source>
        <dbReference type="Pfam" id="PF19933"/>
    </source>
</evidence>
<gene>
    <name evidence="2" type="ORF">C7M51_02777</name>
</gene>
<dbReference type="AlphaFoldDB" id="A0A6P1Q2L4"/>
<dbReference type="InterPro" id="IPR050767">
    <property type="entry name" value="Sel1_AlgK"/>
</dbReference>
<keyword evidence="3" id="KW-1185">Reference proteome</keyword>
<dbReference type="SMART" id="SM00671">
    <property type="entry name" value="SEL1"/>
    <property type="match status" value="2"/>
</dbReference>
<dbReference type="OrthoDB" id="6555376at2"/>
<dbReference type="PROSITE" id="PS51257">
    <property type="entry name" value="PROKAR_LIPOPROTEIN"/>
    <property type="match status" value="1"/>
</dbReference>
<dbReference type="PANTHER" id="PTHR11102">
    <property type="entry name" value="SEL-1-LIKE PROTEIN"/>
    <property type="match status" value="1"/>
</dbReference>
<feature type="domain" description="DUF6396" evidence="1">
    <location>
        <begin position="255"/>
        <end position="329"/>
    </location>
</feature>
<dbReference type="RefSeq" id="WP_160622336.1">
    <property type="nucleotide sequence ID" value="NZ_CP028271.1"/>
</dbReference>
<organism evidence="2 3">
    <name type="scientific">Mixta intestinalis</name>
    <dbReference type="NCBI Taxonomy" id="1615494"/>
    <lineage>
        <taxon>Bacteria</taxon>
        <taxon>Pseudomonadati</taxon>
        <taxon>Pseudomonadota</taxon>
        <taxon>Gammaproteobacteria</taxon>
        <taxon>Enterobacterales</taxon>
        <taxon>Erwiniaceae</taxon>
        <taxon>Mixta</taxon>
    </lineage>
</organism>
<dbReference type="Proteomes" id="UP000464053">
    <property type="component" value="Chromosome"/>
</dbReference>
<proteinExistence type="predicted"/>
<protein>
    <recommendedName>
        <fullName evidence="1">DUF6396 domain-containing protein</fullName>
    </recommendedName>
</protein>
<accession>A0A6P1Q2L4</accession>
<sequence>MKPALLVSVLIAGLTGLSGCHQNQGDDMNKTVAATEANLAFTCVHEADHLPALDPQADKWFKQARAMQKAPGAKDYNAIANLYRQAAEKDHYKAMINLQNMLYQRLAEPVDGKTRPEEVIAIAEKMMQLNIPAGYYAMGHYLETGYGVKRDKTAALTYFRKAADMGNPEGQYVIGELLLTGRFEDTSNPDPYVVHFKPNPAYRPEIAKVMLACAANQGHGEAAGWLAGWYKLIQKDYKNAIVYYQLGVKAGHKISAMQMAGAFNGPSPDNRGDYLALDKDSERSRRYDLIYKEIRSNPSARFPDIDKIVPLPPAELPEWDGTFEYKKAQR</sequence>
<evidence type="ECO:0000313" key="3">
    <source>
        <dbReference type="Proteomes" id="UP000464053"/>
    </source>
</evidence>
<dbReference type="Pfam" id="PF19933">
    <property type="entry name" value="DUF6396"/>
    <property type="match status" value="1"/>
</dbReference>
<dbReference type="InterPro" id="IPR011990">
    <property type="entry name" value="TPR-like_helical_dom_sf"/>
</dbReference>
<dbReference type="InterPro" id="IPR006597">
    <property type="entry name" value="Sel1-like"/>
</dbReference>
<dbReference type="Pfam" id="PF08238">
    <property type="entry name" value="Sel1"/>
    <property type="match status" value="2"/>
</dbReference>
<dbReference type="EMBL" id="CP028271">
    <property type="protein sequence ID" value="QHM72464.1"/>
    <property type="molecule type" value="Genomic_DNA"/>
</dbReference>